<comment type="caution">
    <text evidence="1">The sequence shown here is derived from an EMBL/GenBank/DDBJ whole genome shotgun (WGS) entry which is preliminary data.</text>
</comment>
<protein>
    <recommendedName>
        <fullName evidence="3">YaeQ family protein</fullName>
    </recommendedName>
</protein>
<dbReference type="InterPro" id="IPR009822">
    <property type="entry name" value="YaeQ"/>
</dbReference>
<organism evidence="1 2">
    <name type="scientific">Pseudoalteromonas phenolica</name>
    <dbReference type="NCBI Taxonomy" id="161398"/>
    <lineage>
        <taxon>Bacteria</taxon>
        <taxon>Pseudomonadati</taxon>
        <taxon>Pseudomonadota</taxon>
        <taxon>Gammaproteobacteria</taxon>
        <taxon>Alteromonadales</taxon>
        <taxon>Pseudoalteromonadaceae</taxon>
        <taxon>Pseudoalteromonas</taxon>
    </lineage>
</organism>
<dbReference type="RefSeq" id="WP_138568550.1">
    <property type="nucleotide sequence ID" value="NZ_PNCM01000036.1"/>
</dbReference>
<dbReference type="OrthoDB" id="6303441at2"/>
<reference evidence="1 2" key="1">
    <citation type="submission" date="2017-12" db="EMBL/GenBank/DDBJ databases">
        <authorList>
            <person name="Paulsen S."/>
            <person name="Gram L.K."/>
        </authorList>
    </citation>
    <scope>NUCLEOTIDE SEQUENCE [LARGE SCALE GENOMIC DNA]</scope>
    <source>
        <strain evidence="1 2">S1189</strain>
    </source>
</reference>
<evidence type="ECO:0000313" key="1">
    <source>
        <dbReference type="EMBL" id="TMP78662.1"/>
    </source>
</evidence>
<name>A0A5S3YPV0_9GAMM</name>
<dbReference type="Proteomes" id="UP000307362">
    <property type="component" value="Unassembled WGS sequence"/>
</dbReference>
<dbReference type="Pfam" id="PF07152">
    <property type="entry name" value="YaeQ"/>
    <property type="match status" value="1"/>
</dbReference>
<reference evidence="2" key="2">
    <citation type="submission" date="2019-06" db="EMBL/GenBank/DDBJ databases">
        <title>Co-occurence of chitin degradation, pigmentation and bioactivity in marine Pseudoalteromonas.</title>
        <authorList>
            <person name="Sonnenschein E.C."/>
            <person name="Bech P.K."/>
        </authorList>
    </citation>
    <scope>NUCLEOTIDE SEQUENCE [LARGE SCALE GENOMIC DNA]</scope>
    <source>
        <strain evidence="2">S1189</strain>
    </source>
</reference>
<dbReference type="InterPro" id="IPR038590">
    <property type="entry name" value="YaeQ_sf"/>
</dbReference>
<evidence type="ECO:0000313" key="2">
    <source>
        <dbReference type="Proteomes" id="UP000307362"/>
    </source>
</evidence>
<dbReference type="EMBL" id="PNCM01000036">
    <property type="protein sequence ID" value="TMP78662.1"/>
    <property type="molecule type" value="Genomic_DNA"/>
</dbReference>
<evidence type="ECO:0008006" key="3">
    <source>
        <dbReference type="Google" id="ProtNLM"/>
    </source>
</evidence>
<dbReference type="SUPFAM" id="SSF52980">
    <property type="entry name" value="Restriction endonuclease-like"/>
    <property type="match status" value="1"/>
</dbReference>
<dbReference type="AlphaFoldDB" id="A0A5S3YPV0"/>
<dbReference type="InterPro" id="IPR011335">
    <property type="entry name" value="Restrct_endonuc-II-like"/>
</dbReference>
<gene>
    <name evidence="1" type="ORF">CWB73_16080</name>
</gene>
<accession>A0A5S3YPV0</accession>
<proteinExistence type="predicted"/>
<sequence length="174" mass="20574">MSKPFVFKARLRVADLFHHANHLEVFTTAINKRESVEHFLLRMIGYCALSFNKRTFLNQKNEKQLPDVWCEDENSHITLALYVSEIELDEISRLTKLFDKLVILLTDGENWFNEIAHQLVQFTNLSIFSVSREFIDQLETNLTNSLHWDILIERNSMSISNKEGYYQTEVKQLY</sequence>
<dbReference type="Gene3D" id="3.10.640.10">
    <property type="entry name" value="Restriction endonuclease-like alpha-beta roll domain"/>
    <property type="match status" value="1"/>
</dbReference>